<organism evidence="3 5">
    <name type="scientific">Xiamenia xianingshaonis</name>
    <dbReference type="NCBI Taxonomy" id="2682776"/>
    <lineage>
        <taxon>Bacteria</taxon>
        <taxon>Bacillati</taxon>
        <taxon>Actinomycetota</taxon>
        <taxon>Coriobacteriia</taxon>
        <taxon>Eggerthellales</taxon>
        <taxon>Eggerthellaceae</taxon>
        <taxon>Xiamenia</taxon>
    </lineage>
</organism>
<reference evidence="2 4" key="1">
    <citation type="submission" date="2019-11" db="EMBL/GenBank/DDBJ databases">
        <title>Eggerthellaceae novel genus isolated from the rectal contents of marmort.</title>
        <authorList>
            <person name="Zhang G."/>
        </authorList>
    </citation>
    <scope>NUCLEOTIDE SEQUENCE [LARGE SCALE GENOMIC DNA]</scope>
    <source>
        <strain evidence="4">zg-886</strain>
        <strain evidence="2">Zg-886</strain>
    </source>
</reference>
<dbReference type="CDD" id="cd02440">
    <property type="entry name" value="AdoMet_MTases"/>
    <property type="match status" value="1"/>
</dbReference>
<gene>
    <name evidence="2" type="ORF">GMI68_03675</name>
    <name evidence="3" type="ORF">J7S26_00360</name>
</gene>
<keyword evidence="3" id="KW-0808">Transferase</keyword>
<dbReference type="InterPro" id="IPR041698">
    <property type="entry name" value="Methyltransf_25"/>
</dbReference>
<proteinExistence type="predicted"/>
<dbReference type="GO" id="GO:0008168">
    <property type="term" value="F:methyltransferase activity"/>
    <property type="evidence" value="ECO:0007669"/>
    <property type="project" value="UniProtKB-KW"/>
</dbReference>
<dbReference type="Gene3D" id="3.40.50.150">
    <property type="entry name" value="Vaccinia Virus protein VP39"/>
    <property type="match status" value="1"/>
</dbReference>
<evidence type="ECO:0000313" key="4">
    <source>
        <dbReference type="Proteomes" id="UP000636394"/>
    </source>
</evidence>
<evidence type="ECO:0000313" key="2">
    <source>
        <dbReference type="EMBL" id="NHM13877.1"/>
    </source>
</evidence>
<protein>
    <submittedName>
        <fullName evidence="3">Methyltransferase domain-containing protein</fullName>
    </submittedName>
</protein>
<dbReference type="EMBL" id="CP072829">
    <property type="protein sequence ID" value="QTU84431.1"/>
    <property type="molecule type" value="Genomic_DNA"/>
</dbReference>
<evidence type="ECO:0000259" key="1">
    <source>
        <dbReference type="Pfam" id="PF13649"/>
    </source>
</evidence>
<dbReference type="SUPFAM" id="SSF53335">
    <property type="entry name" value="S-adenosyl-L-methionine-dependent methyltransferases"/>
    <property type="match status" value="1"/>
</dbReference>
<keyword evidence="3" id="KW-0489">Methyltransferase</keyword>
<dbReference type="Proteomes" id="UP000671910">
    <property type="component" value="Chromosome"/>
</dbReference>
<reference evidence="3" key="2">
    <citation type="submission" date="2021-04" db="EMBL/GenBank/DDBJ databases">
        <title>Novel species in family Eggerthellaceae.</title>
        <authorList>
            <person name="Zhang G."/>
        </authorList>
    </citation>
    <scope>NUCLEOTIDE SEQUENCE</scope>
    <source>
        <strain evidence="3">Zg-886</strain>
    </source>
</reference>
<accession>A0A9E6MQJ3</accession>
<dbReference type="Proteomes" id="UP000636394">
    <property type="component" value="Unassembled WGS sequence"/>
</dbReference>
<keyword evidence="4" id="KW-1185">Reference proteome</keyword>
<dbReference type="EMBL" id="WPCR01000004">
    <property type="protein sequence ID" value="NHM13877.1"/>
    <property type="molecule type" value="Genomic_DNA"/>
</dbReference>
<dbReference type="Pfam" id="PF13649">
    <property type="entry name" value="Methyltransf_25"/>
    <property type="match status" value="1"/>
</dbReference>
<sequence>MDHSAAYWADVFDEVSNNKDREEAGSDAARAWWDKKAPSFAHKPVRSDYLNQLLALLDLQPGETLFDAGCGSGVTALPLAKAGHSVCAVDFSRVMLDELAAAGKRQGVAVVDGDALLENGPLTGKNVADLAEPGTVFAFQRSWQQSWDDLPKADVALSSRSLITNDVLDAVGKLEAHATDRVALTIGAGDLPYRDPRIFEAMGRAHDEAMQPIQLVALMNLLFTRGFFPRLEYTEMEGTWHRDTREELVEAVTKAHRPHDEAEAAALEAFLNEHLLFNEAQNRFELDYVRADRWAYVEWTLDGFRSLKGRI</sequence>
<dbReference type="InterPro" id="IPR029063">
    <property type="entry name" value="SAM-dependent_MTases_sf"/>
</dbReference>
<feature type="domain" description="Methyltransferase" evidence="1">
    <location>
        <begin position="67"/>
        <end position="115"/>
    </location>
</feature>
<dbReference type="KEGG" id="ebz:J7S26_00360"/>
<dbReference type="RefSeq" id="WP_166338984.1">
    <property type="nucleotide sequence ID" value="NZ_CP072829.1"/>
</dbReference>
<dbReference type="GO" id="GO:0032259">
    <property type="term" value="P:methylation"/>
    <property type="evidence" value="ECO:0007669"/>
    <property type="project" value="UniProtKB-KW"/>
</dbReference>
<name>A0A9E6MQJ3_9ACTN</name>
<evidence type="ECO:0000313" key="5">
    <source>
        <dbReference type="Proteomes" id="UP000671910"/>
    </source>
</evidence>
<dbReference type="AlphaFoldDB" id="A0A9E6MQJ3"/>
<evidence type="ECO:0000313" key="3">
    <source>
        <dbReference type="EMBL" id="QTU84431.1"/>
    </source>
</evidence>